<dbReference type="PANTHER" id="PTHR43491">
    <property type="entry name" value="UDP-N-ACETYL-D-MANNOSAMINE DEHYDROGENASE"/>
    <property type="match status" value="1"/>
</dbReference>
<protein>
    <recommendedName>
        <fullName evidence="3">UDP-N-acetyl-D-mannosamine dehydrogenase</fullName>
        <ecNumber evidence="2">1.1.1.336</ecNumber>
    </recommendedName>
    <alternativeName>
        <fullName evidence="6">UDP-ManNAc 6-dehydrogenase</fullName>
    </alternativeName>
</protein>
<dbReference type="InterPro" id="IPR014027">
    <property type="entry name" value="UDP-Glc/GDP-Man_DH_C"/>
</dbReference>
<comment type="similarity">
    <text evidence="1 8">Belongs to the UDP-glucose/GDP-mannose dehydrogenase family.</text>
</comment>
<dbReference type="EC" id="1.1.1.336" evidence="2"/>
<sequence length="450" mass="50667">MSLEKTLDQINLKSACIEIYGLGYVGFPLTVRLASNDLKIIGIDINPDRINRLENNELMDSEINLESEYLKCRENANIKLQKHPEESSNSKIGIICVPTPIPDKNTNSDIFVISAVNSFLSKAKSGDMLVLESSIEVGTTEKVQKIIESKGFKVGNNFGLCFCPERIDPANKEWGVENIPRVIYCSDDLTFKIAKKIYENVNQGNLLRVSTHKVAEIVKSFENAFRLVNITLVNELAILCDSLGVNVKEVIDAAATKPFGFLAHYPGAGAGGHCIPKDPRFLLESAKKRNSNFETIEHALKINEYMPKYICNSIENKINAMGLKKIVLVCGLAYKANVEDMRDSPSFKIIQEMKKRGFIVYGHDPFFDSNLSKKYLIENHISELNFKNLKNIDDESIKEISCLCVVQHHDESKTRIKEIYDNSVIPFIYDCQSKLQKNPQSKSQLDFLGN</sequence>
<keyword evidence="11" id="KW-1185">Reference proteome</keyword>
<evidence type="ECO:0000313" key="11">
    <source>
        <dbReference type="Proteomes" id="UP000509441"/>
    </source>
</evidence>
<dbReference type="PIRSF" id="PIRSF000124">
    <property type="entry name" value="UDPglc_GDPman_dh"/>
    <property type="match status" value="1"/>
</dbReference>
<dbReference type="Pfam" id="PF03721">
    <property type="entry name" value="UDPG_MGDP_dh_N"/>
    <property type="match status" value="1"/>
</dbReference>
<dbReference type="GO" id="GO:0089714">
    <property type="term" value="F:UDP-N-acetyl-D-mannosamine dehydrogenase activity"/>
    <property type="evidence" value="ECO:0007669"/>
    <property type="project" value="UniProtKB-EC"/>
</dbReference>
<dbReference type="Proteomes" id="UP000509441">
    <property type="component" value="Chromosome"/>
</dbReference>
<dbReference type="InterPro" id="IPR036220">
    <property type="entry name" value="UDP-Glc/GDP-Man_DH_C_sf"/>
</dbReference>
<dbReference type="EMBL" id="CP026994">
    <property type="protein sequence ID" value="QLH04004.1"/>
    <property type="molecule type" value="Genomic_DNA"/>
</dbReference>
<proteinExistence type="inferred from homology"/>
<evidence type="ECO:0000256" key="6">
    <source>
        <dbReference type="ARBA" id="ARBA00030172"/>
    </source>
</evidence>
<dbReference type="SMART" id="SM00984">
    <property type="entry name" value="UDPG_MGDP_dh_C"/>
    <property type="match status" value="1"/>
</dbReference>
<dbReference type="GO" id="GO:0000271">
    <property type="term" value="P:polysaccharide biosynthetic process"/>
    <property type="evidence" value="ECO:0007669"/>
    <property type="project" value="InterPro"/>
</dbReference>
<dbReference type="OrthoDB" id="372050at2157"/>
<dbReference type="PIRSF" id="PIRSF500136">
    <property type="entry name" value="UDP_ManNAc_DH"/>
    <property type="match status" value="1"/>
</dbReference>
<dbReference type="SUPFAM" id="SSF48179">
    <property type="entry name" value="6-phosphogluconate dehydrogenase C-terminal domain-like"/>
    <property type="match status" value="1"/>
</dbReference>
<dbReference type="PANTHER" id="PTHR43491:SF2">
    <property type="entry name" value="UDP-N-ACETYL-D-MANNOSAMINE DEHYDROGENASE"/>
    <property type="match status" value="1"/>
</dbReference>
<dbReference type="AlphaFoldDB" id="A0A7D5R7D9"/>
<evidence type="ECO:0000256" key="5">
    <source>
        <dbReference type="ARBA" id="ARBA00023027"/>
    </source>
</evidence>
<dbReference type="InterPro" id="IPR001732">
    <property type="entry name" value="UDP-Glc/GDP-Man_DH_N"/>
</dbReference>
<organism evidence="10 11">
    <name type="scientific">Nitrosopumilus oxyclinae</name>
    <dbReference type="NCBI Taxonomy" id="1959104"/>
    <lineage>
        <taxon>Archaea</taxon>
        <taxon>Nitrososphaerota</taxon>
        <taxon>Nitrososphaeria</taxon>
        <taxon>Nitrosopumilales</taxon>
        <taxon>Nitrosopumilaceae</taxon>
        <taxon>Nitrosopumilus</taxon>
    </lineage>
</organism>
<evidence type="ECO:0000256" key="2">
    <source>
        <dbReference type="ARBA" id="ARBA00012935"/>
    </source>
</evidence>
<evidence type="ECO:0000259" key="9">
    <source>
        <dbReference type="SMART" id="SM00984"/>
    </source>
</evidence>
<dbReference type="InterPro" id="IPR014026">
    <property type="entry name" value="UDP-Glc/GDP-Man_DH_dimer"/>
</dbReference>
<comment type="catalytic activity">
    <reaction evidence="7">
        <text>UDP-N-acetyl-alpha-D-mannosamine + 2 NAD(+) + H2O = UDP-N-acetyl-alpha-D-mannosaminouronate + 2 NADH + 3 H(+)</text>
        <dbReference type="Rhea" id="RHEA:25780"/>
        <dbReference type="ChEBI" id="CHEBI:15377"/>
        <dbReference type="ChEBI" id="CHEBI:15378"/>
        <dbReference type="ChEBI" id="CHEBI:57540"/>
        <dbReference type="ChEBI" id="CHEBI:57945"/>
        <dbReference type="ChEBI" id="CHEBI:68623"/>
        <dbReference type="ChEBI" id="CHEBI:70731"/>
        <dbReference type="EC" id="1.1.1.336"/>
    </reaction>
</comment>
<dbReference type="GO" id="GO:0016628">
    <property type="term" value="F:oxidoreductase activity, acting on the CH-CH group of donors, NAD or NADP as acceptor"/>
    <property type="evidence" value="ECO:0007669"/>
    <property type="project" value="InterPro"/>
</dbReference>
<dbReference type="Pfam" id="PF00984">
    <property type="entry name" value="UDPG_MGDP_dh"/>
    <property type="match status" value="1"/>
</dbReference>
<feature type="domain" description="UDP-glucose/GDP-mannose dehydrogenase C-terminal" evidence="9">
    <location>
        <begin position="328"/>
        <end position="437"/>
    </location>
</feature>
<gene>
    <name evidence="10" type="ORF">C5F49_00705</name>
</gene>
<dbReference type="InterPro" id="IPR028359">
    <property type="entry name" value="UDP_ManNAc/GlcNAc_DH"/>
</dbReference>
<dbReference type="SUPFAM" id="SSF51735">
    <property type="entry name" value="NAD(P)-binding Rossmann-fold domains"/>
    <property type="match status" value="1"/>
</dbReference>
<evidence type="ECO:0000256" key="3">
    <source>
        <dbReference type="ARBA" id="ARBA00016796"/>
    </source>
</evidence>
<dbReference type="InterPro" id="IPR017476">
    <property type="entry name" value="UDP-Glc/GDP-Man"/>
</dbReference>
<dbReference type="KEGG" id="nox:C5F49_00705"/>
<dbReference type="SUPFAM" id="SSF52413">
    <property type="entry name" value="UDP-glucose/GDP-mannose dehydrogenase C-terminal domain"/>
    <property type="match status" value="1"/>
</dbReference>
<evidence type="ECO:0000256" key="4">
    <source>
        <dbReference type="ARBA" id="ARBA00023002"/>
    </source>
</evidence>
<evidence type="ECO:0000256" key="7">
    <source>
        <dbReference type="ARBA" id="ARBA00049130"/>
    </source>
</evidence>
<dbReference type="GeneID" id="56060420"/>
<dbReference type="GO" id="GO:0051287">
    <property type="term" value="F:NAD binding"/>
    <property type="evidence" value="ECO:0007669"/>
    <property type="project" value="InterPro"/>
</dbReference>
<dbReference type="InterPro" id="IPR008927">
    <property type="entry name" value="6-PGluconate_DH-like_C_sf"/>
</dbReference>
<evidence type="ECO:0000256" key="1">
    <source>
        <dbReference type="ARBA" id="ARBA00006601"/>
    </source>
</evidence>
<keyword evidence="5" id="KW-0520">NAD</keyword>
<evidence type="ECO:0000256" key="8">
    <source>
        <dbReference type="PIRNR" id="PIRNR000124"/>
    </source>
</evidence>
<dbReference type="RefSeq" id="WP_179362867.1">
    <property type="nucleotide sequence ID" value="NZ_CP026994.1"/>
</dbReference>
<dbReference type="Pfam" id="PF03720">
    <property type="entry name" value="UDPG_MGDP_dh_C"/>
    <property type="match status" value="1"/>
</dbReference>
<name>A0A7D5R7D9_9ARCH</name>
<dbReference type="InterPro" id="IPR036291">
    <property type="entry name" value="NAD(P)-bd_dom_sf"/>
</dbReference>
<reference evidence="10 11" key="1">
    <citation type="submission" date="2018-02" db="EMBL/GenBank/DDBJ databases">
        <title>Complete genome of Nitrosopumilus oxyclinae HCE1.</title>
        <authorList>
            <person name="Qin W."/>
            <person name="Zheng Y."/>
            <person name="Stahl D.A."/>
        </authorList>
    </citation>
    <scope>NUCLEOTIDE SEQUENCE [LARGE SCALE GENOMIC DNA]</scope>
    <source>
        <strain evidence="10 11">HCE1</strain>
    </source>
</reference>
<dbReference type="Gene3D" id="3.40.50.720">
    <property type="entry name" value="NAD(P)-binding Rossmann-like Domain"/>
    <property type="match status" value="2"/>
</dbReference>
<evidence type="ECO:0000313" key="10">
    <source>
        <dbReference type="EMBL" id="QLH04004.1"/>
    </source>
</evidence>
<dbReference type="NCBIfam" id="TIGR03026">
    <property type="entry name" value="NDP-sugDHase"/>
    <property type="match status" value="1"/>
</dbReference>
<keyword evidence="4" id="KW-0560">Oxidoreductase</keyword>
<accession>A0A7D5R7D9</accession>